<dbReference type="GO" id="GO:0005886">
    <property type="term" value="C:plasma membrane"/>
    <property type="evidence" value="ECO:0007669"/>
    <property type="project" value="UniProtKB-SubCell"/>
</dbReference>
<evidence type="ECO:0000256" key="2">
    <source>
        <dbReference type="ARBA" id="ARBA00022475"/>
    </source>
</evidence>
<dbReference type="PROSITE" id="PS50850">
    <property type="entry name" value="MFS"/>
    <property type="match status" value="1"/>
</dbReference>
<feature type="transmembrane region" description="Helical" evidence="6">
    <location>
        <begin position="353"/>
        <end position="373"/>
    </location>
</feature>
<dbReference type="PANTHER" id="PTHR42688:SF1">
    <property type="entry name" value="BLR5212 PROTEIN"/>
    <property type="match status" value="1"/>
</dbReference>
<protein>
    <submittedName>
        <fullName evidence="8">MFS transporter</fullName>
    </submittedName>
</protein>
<keyword evidence="2" id="KW-1003">Cell membrane</keyword>
<proteinExistence type="predicted"/>
<dbReference type="InterPro" id="IPR036259">
    <property type="entry name" value="MFS_trans_sf"/>
</dbReference>
<dbReference type="PANTHER" id="PTHR42688">
    <property type="entry name" value="CONSERVED PROTEIN"/>
    <property type="match status" value="1"/>
</dbReference>
<feature type="transmembrane region" description="Helical" evidence="6">
    <location>
        <begin position="326"/>
        <end position="347"/>
    </location>
</feature>
<feature type="transmembrane region" description="Helical" evidence="6">
    <location>
        <begin position="147"/>
        <end position="164"/>
    </location>
</feature>
<feature type="transmembrane region" description="Helical" evidence="6">
    <location>
        <begin position="121"/>
        <end position="141"/>
    </location>
</feature>
<dbReference type="AlphaFoldDB" id="A0A941AKJ8"/>
<organism evidence="8 9">
    <name type="scientific">Microbispora oryzae</name>
    <dbReference type="NCBI Taxonomy" id="2806554"/>
    <lineage>
        <taxon>Bacteria</taxon>
        <taxon>Bacillati</taxon>
        <taxon>Actinomycetota</taxon>
        <taxon>Actinomycetes</taxon>
        <taxon>Streptosporangiales</taxon>
        <taxon>Streptosporangiaceae</taxon>
        <taxon>Microbispora</taxon>
    </lineage>
</organism>
<keyword evidence="4 6" id="KW-1133">Transmembrane helix</keyword>
<evidence type="ECO:0000313" key="8">
    <source>
        <dbReference type="EMBL" id="MBP2706167.1"/>
    </source>
</evidence>
<gene>
    <name evidence="8" type="ORF">JOL79_20360</name>
</gene>
<comment type="caution">
    <text evidence="8">The sequence shown here is derived from an EMBL/GenBank/DDBJ whole genome shotgun (WGS) entry which is preliminary data.</text>
</comment>
<keyword evidence="9" id="KW-1185">Reference proteome</keyword>
<dbReference type="Proteomes" id="UP000674234">
    <property type="component" value="Unassembled WGS sequence"/>
</dbReference>
<name>A0A941AKJ8_9ACTN</name>
<keyword evidence="5 6" id="KW-0472">Membrane</keyword>
<dbReference type="Pfam" id="PF07690">
    <property type="entry name" value="MFS_1"/>
    <property type="match status" value="1"/>
</dbReference>
<feature type="transmembrane region" description="Helical" evidence="6">
    <location>
        <begin position="195"/>
        <end position="216"/>
    </location>
</feature>
<evidence type="ECO:0000256" key="5">
    <source>
        <dbReference type="ARBA" id="ARBA00023136"/>
    </source>
</evidence>
<evidence type="ECO:0000259" key="7">
    <source>
        <dbReference type="PROSITE" id="PS50850"/>
    </source>
</evidence>
<feature type="domain" description="Major facilitator superfamily (MFS) profile" evidence="7">
    <location>
        <begin position="1"/>
        <end position="378"/>
    </location>
</feature>
<feature type="transmembrane region" description="Helical" evidence="6">
    <location>
        <begin position="285"/>
        <end position="305"/>
    </location>
</feature>
<evidence type="ECO:0000256" key="3">
    <source>
        <dbReference type="ARBA" id="ARBA00022692"/>
    </source>
</evidence>
<feature type="transmembrane region" description="Helical" evidence="6">
    <location>
        <begin position="22"/>
        <end position="42"/>
    </location>
</feature>
<accession>A0A941AKJ8</accession>
<dbReference type="EMBL" id="JAFCNB010000011">
    <property type="protein sequence ID" value="MBP2706167.1"/>
    <property type="molecule type" value="Genomic_DNA"/>
</dbReference>
<feature type="transmembrane region" description="Helical" evidence="6">
    <location>
        <begin position="256"/>
        <end position="279"/>
    </location>
</feature>
<evidence type="ECO:0000256" key="1">
    <source>
        <dbReference type="ARBA" id="ARBA00004651"/>
    </source>
</evidence>
<feature type="transmembrane region" description="Helical" evidence="6">
    <location>
        <begin position="63"/>
        <end position="81"/>
    </location>
</feature>
<evidence type="ECO:0000313" key="9">
    <source>
        <dbReference type="Proteomes" id="UP000674234"/>
    </source>
</evidence>
<dbReference type="SUPFAM" id="SSF103473">
    <property type="entry name" value="MFS general substrate transporter"/>
    <property type="match status" value="1"/>
</dbReference>
<dbReference type="InterPro" id="IPR052425">
    <property type="entry name" value="Uncharacterized_MFS-type"/>
</dbReference>
<dbReference type="InterPro" id="IPR011701">
    <property type="entry name" value="MFS"/>
</dbReference>
<keyword evidence="3 6" id="KW-0812">Transmembrane</keyword>
<comment type="subcellular location">
    <subcellularLocation>
        <location evidence="1">Cell membrane</location>
        <topology evidence="1">Multi-pass membrane protein</topology>
    </subcellularLocation>
</comment>
<feature type="transmembrane region" description="Helical" evidence="6">
    <location>
        <begin position="222"/>
        <end position="244"/>
    </location>
</feature>
<feature type="transmembrane region" description="Helical" evidence="6">
    <location>
        <begin position="87"/>
        <end position="109"/>
    </location>
</feature>
<evidence type="ECO:0000256" key="4">
    <source>
        <dbReference type="ARBA" id="ARBA00022989"/>
    </source>
</evidence>
<dbReference type="InterPro" id="IPR020846">
    <property type="entry name" value="MFS_dom"/>
</dbReference>
<reference evidence="8" key="1">
    <citation type="submission" date="2021-02" db="EMBL/GenBank/DDBJ databases">
        <title>Draft genome sequence of Microbispora sp. RL4-1S isolated from rice leaves in Thailand.</title>
        <authorList>
            <person name="Muangham S."/>
            <person name="Duangmal K."/>
        </authorList>
    </citation>
    <scope>NUCLEOTIDE SEQUENCE</scope>
    <source>
        <strain evidence="8">RL4-1S</strain>
    </source>
</reference>
<sequence>MVNQLTINVGFYMLMPYLAGHLSHGLGMAAWAVGLVLGARNLSQQGLFLLGGTLADRLGYKNVIVAGCLLRTSGFVLLGFADSLGALLVASAATGFAGALFNPAVRAYLAHAAADRRVEAFALFNVFYQAGTLLGPLIGLTLVAVDFRLVCLVAGGLFAALTVLQIRALPPCHAVPVAAAGVLGDWRAIVGNRPFLLFAVAMTGAYVVSFQIYLVLPLEVGDAGAVTAIFALSAAVAVVGQSRITSWARERWAPPYAISMGLASMGVAFVPPALCAALWPDATAARVGAILVCAVVLTFGTTLSYPFEMDTVVRLSGERLVATHYGLYNTVAGVGIALGNLLTGALLDTGVRVLTWIALAALGGAGALAVHLLGRAGRLAGSEPVAVVGSRVA</sequence>
<dbReference type="Gene3D" id="1.20.1250.20">
    <property type="entry name" value="MFS general substrate transporter like domains"/>
    <property type="match status" value="1"/>
</dbReference>
<dbReference type="GO" id="GO:0022857">
    <property type="term" value="F:transmembrane transporter activity"/>
    <property type="evidence" value="ECO:0007669"/>
    <property type="project" value="InterPro"/>
</dbReference>
<evidence type="ECO:0000256" key="6">
    <source>
        <dbReference type="SAM" id="Phobius"/>
    </source>
</evidence>